<reference evidence="2" key="1">
    <citation type="journal article" date="2019" name="Int. J. Syst. Evol. Microbiol.">
        <title>The Global Catalogue of Microorganisms (GCM) 10K type strain sequencing project: providing services to taxonomists for standard genome sequencing and annotation.</title>
        <authorList>
            <consortium name="The Broad Institute Genomics Platform"/>
            <consortium name="The Broad Institute Genome Sequencing Center for Infectious Disease"/>
            <person name="Wu L."/>
            <person name="Ma J."/>
        </authorList>
    </citation>
    <scope>NUCLEOTIDE SEQUENCE [LARGE SCALE GENOMIC DNA]</scope>
    <source>
        <strain evidence="2">CGMCC 1.18575</strain>
    </source>
</reference>
<evidence type="ECO:0000313" key="1">
    <source>
        <dbReference type="EMBL" id="MFC5406938.1"/>
    </source>
</evidence>
<proteinExistence type="predicted"/>
<organism evidence="1 2">
    <name type="scientific">Cohnella soli</name>
    <dbReference type="NCBI Taxonomy" id="425005"/>
    <lineage>
        <taxon>Bacteria</taxon>
        <taxon>Bacillati</taxon>
        <taxon>Bacillota</taxon>
        <taxon>Bacilli</taxon>
        <taxon>Bacillales</taxon>
        <taxon>Paenibacillaceae</taxon>
        <taxon>Cohnella</taxon>
    </lineage>
</organism>
<keyword evidence="2" id="KW-1185">Reference proteome</keyword>
<sequence>MFEEVFANLLNKQTKEAGGQRREMLERNLTGTKKLLEVLYPVLGYSYFPYGLDELEQQPEERRKDFRALIGVNANLEGMGLLELPV</sequence>
<protein>
    <submittedName>
        <fullName evidence="1">Uncharacterized protein</fullName>
    </submittedName>
</protein>
<comment type="caution">
    <text evidence="1">The sequence shown here is derived from an EMBL/GenBank/DDBJ whole genome shotgun (WGS) entry which is preliminary data.</text>
</comment>
<evidence type="ECO:0000313" key="2">
    <source>
        <dbReference type="Proteomes" id="UP001596113"/>
    </source>
</evidence>
<dbReference type="RefSeq" id="WP_378139163.1">
    <property type="nucleotide sequence ID" value="NZ_JBHSMI010000067.1"/>
</dbReference>
<accession>A0ABW0I2Y9</accession>
<name>A0ABW0I2Y9_9BACL</name>
<gene>
    <name evidence="1" type="ORF">ACFPOF_29790</name>
</gene>
<dbReference type="EMBL" id="JBHSMI010000067">
    <property type="protein sequence ID" value="MFC5406938.1"/>
    <property type="molecule type" value="Genomic_DNA"/>
</dbReference>
<dbReference type="Proteomes" id="UP001596113">
    <property type="component" value="Unassembled WGS sequence"/>
</dbReference>